<gene>
    <name evidence="6" type="ORF">ENS59_01860</name>
</gene>
<proteinExistence type="inferred from homology"/>
<dbReference type="GO" id="GO:0030979">
    <property type="term" value="P:alpha-glucan biosynthetic process"/>
    <property type="evidence" value="ECO:0007669"/>
    <property type="project" value="InterPro"/>
</dbReference>
<dbReference type="InterPro" id="IPR004300">
    <property type="entry name" value="Glyco_hydro_57_N"/>
</dbReference>
<dbReference type="SUPFAM" id="SSF88688">
    <property type="entry name" value="Families 57/38 glycoside transferase middle domain"/>
    <property type="match status" value="1"/>
</dbReference>
<dbReference type="GO" id="GO:0005576">
    <property type="term" value="C:extracellular region"/>
    <property type="evidence" value="ECO:0007669"/>
    <property type="project" value="TreeGrafter"/>
</dbReference>
<dbReference type="Pfam" id="PF03065">
    <property type="entry name" value="Glyco_hydro_57"/>
    <property type="match status" value="1"/>
</dbReference>
<evidence type="ECO:0000256" key="1">
    <source>
        <dbReference type="ARBA" id="ARBA00006821"/>
    </source>
</evidence>
<sequence length="531" mass="61820">MNDRYSLSLVLHAHVPFVRQPDYPRFLEERWLFDAILETYLPLITMFERLDAERIPFHLGLVISPTLSHLLQDPLLIERFLEYLDQRIVFGLSEVDRTRSNPDLHRLARMYYDRVVEAKALFTGRYEHNILKALDFYQKKGKIELLTTAATHAFLPFYTTYPEDIQAQMEVAISSHRALFGRLPHGFWLPEAAWHPALDEYLRSYNFSYTIVDTHGLLLGNPTPQKGTFAPVRSPNGMIVFGRDIFASRAILDPDRGYPADPVYRDFYRDIGYELEQELIEPFLEPNGERTPTGYKYWAITQRGQQKNWYNPDLAAEHVRSHAQSFLLDRLKQLKDAEQITGEKGISVCAYNADLFGHRWFEGPQFLETLFREAANMDEVSFVNLGSYAHKIDREHLQKVMPEFSSWGLNGYAETWLDASNDWMYPHILRAIERMIELAERFPNDGGLKERTLNQAAREVLLAQSADWAAIQHGGLSSSFARSMVEECIQNFTTIYDSLGGNYISTEWLTQLERKHNIFPDINYRVFRKKR</sequence>
<dbReference type="Pfam" id="PF09210">
    <property type="entry name" value="BE_C"/>
    <property type="match status" value="1"/>
</dbReference>
<dbReference type="CDD" id="cd10792">
    <property type="entry name" value="GH57N_AmyC_like"/>
    <property type="match status" value="1"/>
</dbReference>
<dbReference type="Gene3D" id="3.20.110.10">
    <property type="entry name" value="Glycoside hydrolase 38, N terminal domain"/>
    <property type="match status" value="1"/>
</dbReference>
<name>A0A7C3II04_9SPIR</name>
<keyword evidence="2 3" id="KW-0119">Carbohydrate metabolism</keyword>
<reference evidence="6" key="1">
    <citation type="journal article" date="2020" name="mSystems">
        <title>Genome- and Community-Level Interaction Insights into Carbon Utilization and Element Cycling Functions of Hydrothermarchaeota in Hydrothermal Sediment.</title>
        <authorList>
            <person name="Zhou Z."/>
            <person name="Liu Y."/>
            <person name="Xu W."/>
            <person name="Pan J."/>
            <person name="Luo Z.H."/>
            <person name="Li M."/>
        </authorList>
    </citation>
    <scope>NUCLEOTIDE SEQUENCE [LARGE SCALE GENOMIC DNA]</scope>
    <source>
        <strain evidence="6">SpSt-503</strain>
    </source>
</reference>
<dbReference type="InterPro" id="IPR015293">
    <property type="entry name" value="BE_C"/>
</dbReference>
<evidence type="ECO:0000313" key="6">
    <source>
        <dbReference type="EMBL" id="HFH28247.1"/>
    </source>
</evidence>
<dbReference type="GO" id="GO:0003844">
    <property type="term" value="F:1,4-alpha-glucan branching enzyme activity"/>
    <property type="evidence" value="ECO:0007669"/>
    <property type="project" value="InterPro"/>
</dbReference>
<comment type="caution">
    <text evidence="6">The sequence shown here is derived from an EMBL/GenBank/DDBJ whole genome shotgun (WGS) entry which is preliminary data.</text>
</comment>
<dbReference type="InterPro" id="IPR027291">
    <property type="entry name" value="Glyco_hydro_38_N_sf"/>
</dbReference>
<dbReference type="PANTHER" id="PTHR41695">
    <property type="entry name" value="1,4-ALPHA-GLUCAN BRANCHING ENZYME RV3031-RELATED"/>
    <property type="match status" value="1"/>
</dbReference>
<accession>A0A7C3II04</accession>
<evidence type="ECO:0000256" key="2">
    <source>
        <dbReference type="ARBA" id="ARBA00023277"/>
    </source>
</evidence>
<organism evidence="6">
    <name type="scientific">Gracilinema caldarium</name>
    <dbReference type="NCBI Taxonomy" id="215591"/>
    <lineage>
        <taxon>Bacteria</taxon>
        <taxon>Pseudomonadati</taxon>
        <taxon>Spirochaetota</taxon>
        <taxon>Spirochaetia</taxon>
        <taxon>Spirochaetales</taxon>
        <taxon>Breznakiellaceae</taxon>
        <taxon>Gracilinema</taxon>
    </lineage>
</organism>
<dbReference type="InterPro" id="IPR037090">
    <property type="entry name" value="57_glycoside_trans_central"/>
</dbReference>
<evidence type="ECO:0000259" key="5">
    <source>
        <dbReference type="Pfam" id="PF09210"/>
    </source>
</evidence>
<dbReference type="SUPFAM" id="SSF88713">
    <property type="entry name" value="Glycoside hydrolase/deacetylase"/>
    <property type="match status" value="1"/>
</dbReference>
<comment type="similarity">
    <text evidence="1 3">Belongs to the glycosyl hydrolase 57 family.</text>
</comment>
<protein>
    <submittedName>
        <fullName evidence="6">DUF1957 domain-containing protein</fullName>
    </submittedName>
</protein>
<dbReference type="InterPro" id="IPR040042">
    <property type="entry name" value="Branching_enz_MT3115-like"/>
</dbReference>
<dbReference type="AlphaFoldDB" id="A0A7C3II04"/>
<feature type="domain" description="Glycoside hydrolase family 57 N-terminal" evidence="4">
    <location>
        <begin position="9"/>
        <end position="245"/>
    </location>
</feature>
<dbReference type="InterPro" id="IPR011330">
    <property type="entry name" value="Glyco_hydro/deAcase_b/a-brl"/>
</dbReference>
<evidence type="ECO:0000259" key="4">
    <source>
        <dbReference type="Pfam" id="PF03065"/>
    </source>
</evidence>
<evidence type="ECO:0000256" key="3">
    <source>
        <dbReference type="RuleBase" id="RU361196"/>
    </source>
</evidence>
<dbReference type="Gene3D" id="1.20.1430.10">
    <property type="entry name" value="Families 57/38 glycoside transferase, middle domain"/>
    <property type="match status" value="1"/>
</dbReference>
<dbReference type="InterPro" id="IPR028995">
    <property type="entry name" value="Glyco_hydro_57/38_cen_sf"/>
</dbReference>
<dbReference type="EMBL" id="DSVL01000058">
    <property type="protein sequence ID" value="HFH28247.1"/>
    <property type="molecule type" value="Genomic_DNA"/>
</dbReference>
<feature type="domain" description="1,4-alpha-glucan branching enzyme C-terminal" evidence="5">
    <location>
        <begin position="427"/>
        <end position="527"/>
    </location>
</feature>
<dbReference type="PANTHER" id="PTHR41695:SF1">
    <property type="entry name" value="1,4-ALPHA-GLUCAN BRANCHING ENZYME TK1436"/>
    <property type="match status" value="1"/>
</dbReference>